<evidence type="ECO:0000256" key="1">
    <source>
        <dbReference type="ARBA" id="ARBA00022860"/>
    </source>
</evidence>
<dbReference type="OMA" id="NWMEECA"/>
<gene>
    <name evidence="5" type="ORF">KK1_016523</name>
</gene>
<keyword evidence="1" id="KW-0112">Calmodulin-binding</keyword>
<dbReference type="InterPro" id="IPR025064">
    <property type="entry name" value="DUF4005"/>
</dbReference>
<accession>A0A151T4P3</accession>
<sequence>MLRRMQTLVRLQSRARATRVNLSDNMHSFKSSLSHYPVPEDYEHSLRAYSTKYDGSSILKRCSSNANFRDIDLEKSRFGSHCDKILEVDTWKPHLNSHHSSGSSFQTTSHHHLSSDYNNDNFLAYESPSKRKEEALRNVEDSPQTFSASSRLGSDSRRGPFTPTKSECGWSLFSGYSGHPNYMANTESSRAKARSHSAPRQRMEFERYGSTRRSLQGLWEVGPSSDRDSDFKSKAYATTSSLNRNGSANLR</sequence>
<evidence type="ECO:0000256" key="3">
    <source>
        <dbReference type="SAM" id="MobiDB-lite"/>
    </source>
</evidence>
<dbReference type="Proteomes" id="UP000075243">
    <property type="component" value="Chromosome 8"/>
</dbReference>
<dbReference type="AlphaFoldDB" id="A0A151T4P3"/>
<feature type="region of interest" description="Disordered" evidence="3">
    <location>
        <begin position="184"/>
        <end position="251"/>
    </location>
</feature>
<dbReference type="Pfam" id="PF13178">
    <property type="entry name" value="DUF4005"/>
    <property type="match status" value="1"/>
</dbReference>
<dbReference type="EMBL" id="CM003610">
    <property type="protein sequence ID" value="KYP62008.1"/>
    <property type="molecule type" value="Genomic_DNA"/>
</dbReference>
<evidence type="ECO:0000313" key="6">
    <source>
        <dbReference type="Proteomes" id="UP000075243"/>
    </source>
</evidence>
<proteinExistence type="inferred from homology"/>
<dbReference type="PANTHER" id="PTHR32295">
    <property type="entry name" value="IQ-DOMAIN 5-RELATED"/>
    <property type="match status" value="1"/>
</dbReference>
<dbReference type="STRING" id="3821.A0A151T4P3"/>
<feature type="domain" description="DUF4005" evidence="4">
    <location>
        <begin position="142"/>
        <end position="226"/>
    </location>
</feature>
<organism evidence="5 6">
    <name type="scientific">Cajanus cajan</name>
    <name type="common">Pigeon pea</name>
    <name type="synonym">Cajanus indicus</name>
    <dbReference type="NCBI Taxonomy" id="3821"/>
    <lineage>
        <taxon>Eukaryota</taxon>
        <taxon>Viridiplantae</taxon>
        <taxon>Streptophyta</taxon>
        <taxon>Embryophyta</taxon>
        <taxon>Tracheophyta</taxon>
        <taxon>Spermatophyta</taxon>
        <taxon>Magnoliopsida</taxon>
        <taxon>eudicotyledons</taxon>
        <taxon>Gunneridae</taxon>
        <taxon>Pentapetalae</taxon>
        <taxon>rosids</taxon>
        <taxon>fabids</taxon>
        <taxon>Fabales</taxon>
        <taxon>Fabaceae</taxon>
        <taxon>Papilionoideae</taxon>
        <taxon>50 kb inversion clade</taxon>
        <taxon>NPAAA clade</taxon>
        <taxon>indigoferoid/millettioid clade</taxon>
        <taxon>Phaseoleae</taxon>
        <taxon>Cajanus</taxon>
    </lineage>
</organism>
<evidence type="ECO:0000313" key="5">
    <source>
        <dbReference type="EMBL" id="KYP62008.1"/>
    </source>
</evidence>
<dbReference type="GO" id="GO:0005516">
    <property type="term" value="F:calmodulin binding"/>
    <property type="evidence" value="ECO:0007669"/>
    <property type="project" value="UniProtKB-KW"/>
</dbReference>
<keyword evidence="6" id="KW-1185">Reference proteome</keyword>
<comment type="similarity">
    <text evidence="2">Belongs to the IQD family.</text>
</comment>
<feature type="region of interest" description="Disordered" evidence="3">
    <location>
        <begin position="133"/>
        <end position="163"/>
    </location>
</feature>
<reference evidence="5 6" key="1">
    <citation type="journal article" date="2012" name="Nat. Biotechnol.">
        <title>Draft genome sequence of pigeonpea (Cajanus cajan), an orphan legume crop of resource-poor farmers.</title>
        <authorList>
            <person name="Varshney R.K."/>
            <person name="Chen W."/>
            <person name="Li Y."/>
            <person name="Bharti A.K."/>
            <person name="Saxena R.K."/>
            <person name="Schlueter J.A."/>
            <person name="Donoghue M.T."/>
            <person name="Azam S."/>
            <person name="Fan G."/>
            <person name="Whaley A.M."/>
            <person name="Farmer A.D."/>
            <person name="Sheridan J."/>
            <person name="Iwata A."/>
            <person name="Tuteja R."/>
            <person name="Penmetsa R.V."/>
            <person name="Wu W."/>
            <person name="Upadhyaya H.D."/>
            <person name="Yang S.P."/>
            <person name="Shah T."/>
            <person name="Saxena K.B."/>
            <person name="Michael T."/>
            <person name="McCombie W.R."/>
            <person name="Yang B."/>
            <person name="Zhang G."/>
            <person name="Yang H."/>
            <person name="Wang J."/>
            <person name="Spillane C."/>
            <person name="Cook D.R."/>
            <person name="May G.D."/>
            <person name="Xu X."/>
            <person name="Jackson S.A."/>
        </authorList>
    </citation>
    <scope>NUCLEOTIDE SEQUENCE [LARGE SCALE GENOMIC DNA]</scope>
    <source>
        <strain evidence="6">cv. Asha</strain>
    </source>
</reference>
<feature type="compositionally biased region" description="Polar residues" evidence="3">
    <location>
        <begin position="236"/>
        <end position="251"/>
    </location>
</feature>
<name>A0A151T4P3_CAJCA</name>
<evidence type="ECO:0000259" key="4">
    <source>
        <dbReference type="Pfam" id="PF13178"/>
    </source>
</evidence>
<dbReference type="Gramene" id="C.cajan_16056.t">
    <property type="protein sequence ID" value="C.cajan_16056.t"/>
    <property type="gene ID" value="C.cajan_16056"/>
</dbReference>
<protein>
    <recommendedName>
        <fullName evidence="4">DUF4005 domain-containing protein</fullName>
    </recommendedName>
</protein>
<feature type="compositionally biased region" description="Polar residues" evidence="3">
    <location>
        <begin position="141"/>
        <end position="153"/>
    </location>
</feature>
<dbReference type="PANTHER" id="PTHR32295:SF174">
    <property type="entry name" value="PROTEIN IQ-DOMAIN 24"/>
    <property type="match status" value="1"/>
</dbReference>
<evidence type="ECO:0000256" key="2">
    <source>
        <dbReference type="ARBA" id="ARBA00024341"/>
    </source>
</evidence>